<keyword evidence="7" id="KW-0902">Two-component regulatory system</keyword>
<dbReference type="PANTHER" id="PTHR45453:SF1">
    <property type="entry name" value="PHOSPHATE REGULON SENSOR PROTEIN PHOR"/>
    <property type="match status" value="1"/>
</dbReference>
<dbReference type="InterPro" id="IPR003594">
    <property type="entry name" value="HATPase_dom"/>
</dbReference>
<dbReference type="GO" id="GO:0004721">
    <property type="term" value="F:phosphoprotein phosphatase activity"/>
    <property type="evidence" value="ECO:0007669"/>
    <property type="project" value="TreeGrafter"/>
</dbReference>
<evidence type="ECO:0000256" key="1">
    <source>
        <dbReference type="ARBA" id="ARBA00000085"/>
    </source>
</evidence>
<dbReference type="CDD" id="cd06225">
    <property type="entry name" value="HAMP"/>
    <property type="match status" value="1"/>
</dbReference>
<evidence type="ECO:0000313" key="11">
    <source>
        <dbReference type="EMBL" id="AJA50514.1"/>
    </source>
</evidence>
<dbReference type="Gene3D" id="1.10.287.130">
    <property type="match status" value="1"/>
</dbReference>
<dbReference type="EMBL" id="CP009268">
    <property type="protein sequence ID" value="AJA50514.1"/>
    <property type="molecule type" value="Genomic_DNA"/>
</dbReference>
<dbReference type="InterPro" id="IPR003660">
    <property type="entry name" value="HAMP_dom"/>
</dbReference>
<comment type="catalytic activity">
    <reaction evidence="1">
        <text>ATP + protein L-histidine = ADP + protein N-phospho-L-histidine.</text>
        <dbReference type="EC" id="2.7.13.3"/>
    </reaction>
</comment>
<dbReference type="SMART" id="SM00388">
    <property type="entry name" value="HisKA"/>
    <property type="match status" value="1"/>
</dbReference>
<dbReference type="InterPro" id="IPR004358">
    <property type="entry name" value="Sig_transdc_His_kin-like_C"/>
</dbReference>
<reference evidence="11 14" key="1">
    <citation type="journal article" date="2015" name="Genome Announc.">
        <title>Complete Genome Sequence of the Nitrogen-Fixing and Solvent-Producing Clostridium pasteurianum DSM 525.</title>
        <authorList>
            <person name="Poehlein A."/>
            <person name="Grosse-Honebrink A."/>
            <person name="Zhang Y."/>
            <person name="Minton N.P."/>
            <person name="Daniel R."/>
        </authorList>
    </citation>
    <scope>NUCLEOTIDE SEQUENCE [LARGE SCALE GENOMIC DNA]</scope>
    <source>
        <strain evidence="11">DSM 525</strain>
        <strain evidence="14">DSM 525 / ATCC 6013</strain>
    </source>
</reference>
<evidence type="ECO:0000313" key="12">
    <source>
        <dbReference type="EMBL" id="KRU13474.1"/>
    </source>
</evidence>
<dbReference type="SMART" id="SM00387">
    <property type="entry name" value="HATPase_c"/>
    <property type="match status" value="1"/>
</dbReference>
<dbReference type="AlphaFoldDB" id="A0A0H3IYE1"/>
<evidence type="ECO:0000256" key="8">
    <source>
        <dbReference type="SAM" id="Phobius"/>
    </source>
</evidence>
<evidence type="ECO:0000256" key="2">
    <source>
        <dbReference type="ARBA" id="ARBA00004370"/>
    </source>
</evidence>
<dbReference type="GeneID" id="93072667"/>
<feature type="domain" description="HAMP" evidence="10">
    <location>
        <begin position="192"/>
        <end position="244"/>
    </location>
</feature>
<dbReference type="GO" id="GO:0000155">
    <property type="term" value="F:phosphorelay sensor kinase activity"/>
    <property type="evidence" value="ECO:0007669"/>
    <property type="project" value="InterPro"/>
</dbReference>
<dbReference type="SUPFAM" id="SSF55874">
    <property type="entry name" value="ATPase domain of HSP90 chaperone/DNA topoisomerase II/histidine kinase"/>
    <property type="match status" value="1"/>
</dbReference>
<keyword evidence="6 11" id="KW-0418">Kinase</keyword>
<evidence type="ECO:0000256" key="6">
    <source>
        <dbReference type="ARBA" id="ARBA00022777"/>
    </source>
</evidence>
<keyword evidence="8" id="KW-0812">Transmembrane</keyword>
<keyword evidence="14" id="KW-1185">Reference proteome</keyword>
<keyword evidence="8" id="KW-1133">Transmembrane helix</keyword>
<dbReference type="EC" id="2.7.13.3" evidence="3"/>
<feature type="domain" description="Histidine kinase" evidence="9">
    <location>
        <begin position="259"/>
        <end position="479"/>
    </location>
</feature>
<evidence type="ECO:0000259" key="10">
    <source>
        <dbReference type="PROSITE" id="PS50885"/>
    </source>
</evidence>
<sequence>MLEKKSLKAQFVMSFILVIIFSIIPTIITYFIGYNIYIAVEYKNIYPANYYERKASDIGDYLKEKGIETLDIREKQALDKLIPAEGIKYQVINENAKVIYGTDREKIIADSADLYKKVNTRIGLKGRYVNIIPILDTKGKMAGVVSLSYMLKPYYVNSADKIWMIPLSIIIIFSPFIYIIFFTIIFSSKFQHSIGKPLNMLIQAAKEVKRKNLDFSVDYTADNEIGKLCEAFNEMKSELKISLISQWKIEQERHEMVETLAHDLKTPLSIIKGYTESLLDGNYRDNEKSIRYLNVIRENTDKGSNLIKEMLYAAEIENTNMEINSSSVDIEAFMKIKEESYEMICKDKKIKIKVNIDYKNNYKISCSIDILKLERILDNIVLNSIYYTPEEGKININVYVEDKNMKFTVQDTGKGFSSKDLSNIFYKFYRGDKARSSKNGNAGLGLYIAKKLVEIYGGSIKAFNSESGGACVEFILKMI</sequence>
<comment type="subcellular location">
    <subcellularLocation>
        <location evidence="2">Membrane</location>
    </subcellularLocation>
</comment>
<dbReference type="KEGG" id="cpat:CLPA_c04260"/>
<dbReference type="PRINTS" id="PR00344">
    <property type="entry name" value="BCTRLSENSOR"/>
</dbReference>
<dbReference type="Pfam" id="PF02518">
    <property type="entry name" value="HATPase_c"/>
    <property type="match status" value="1"/>
</dbReference>
<keyword evidence="8" id="KW-0472">Membrane</keyword>
<evidence type="ECO:0000256" key="7">
    <source>
        <dbReference type="ARBA" id="ARBA00023012"/>
    </source>
</evidence>
<dbReference type="InterPro" id="IPR036890">
    <property type="entry name" value="HATPase_C_sf"/>
</dbReference>
<dbReference type="InterPro" id="IPR003661">
    <property type="entry name" value="HisK_dim/P_dom"/>
</dbReference>
<dbReference type="FunFam" id="3.30.565.10:FF:000006">
    <property type="entry name" value="Sensor histidine kinase WalK"/>
    <property type="match status" value="1"/>
</dbReference>
<dbReference type="Proteomes" id="UP000030905">
    <property type="component" value="Chromosome"/>
</dbReference>
<dbReference type="InterPro" id="IPR050351">
    <property type="entry name" value="BphY/WalK/GraS-like"/>
</dbReference>
<dbReference type="GO" id="GO:0005886">
    <property type="term" value="C:plasma membrane"/>
    <property type="evidence" value="ECO:0007669"/>
    <property type="project" value="TreeGrafter"/>
</dbReference>
<dbReference type="CDD" id="cd00082">
    <property type="entry name" value="HisKA"/>
    <property type="match status" value="1"/>
</dbReference>
<evidence type="ECO:0000256" key="5">
    <source>
        <dbReference type="ARBA" id="ARBA00022679"/>
    </source>
</evidence>
<dbReference type="SMART" id="SM00304">
    <property type="entry name" value="HAMP"/>
    <property type="match status" value="1"/>
</dbReference>
<dbReference type="Proteomes" id="UP000028042">
    <property type="component" value="Unassembled WGS sequence"/>
</dbReference>
<dbReference type="PROSITE" id="PS50109">
    <property type="entry name" value="HIS_KIN"/>
    <property type="match status" value="1"/>
</dbReference>
<feature type="transmembrane region" description="Helical" evidence="8">
    <location>
        <begin position="162"/>
        <end position="186"/>
    </location>
</feature>
<dbReference type="eggNOG" id="COG5002">
    <property type="taxonomic scope" value="Bacteria"/>
</dbReference>
<evidence type="ECO:0000313" key="13">
    <source>
        <dbReference type="Proteomes" id="UP000028042"/>
    </source>
</evidence>
<dbReference type="Pfam" id="PF00512">
    <property type="entry name" value="HisKA"/>
    <property type="match status" value="1"/>
</dbReference>
<dbReference type="KEGG" id="cpae:CPAST_c04260"/>
<reference evidence="12 13" key="3">
    <citation type="journal article" name="Genome Announc.">
        <title>Improved Draft Genome Sequence of Clostridium pasteurianum Strain ATCC 6013 (DSM 525) Using a Hybrid Next-Generation Sequencing Approach.</title>
        <authorList>
            <person name="Pyne M.E."/>
            <person name="Utturkar S."/>
            <person name="Brown S.D."/>
            <person name="Moo-Young M."/>
            <person name="Chung D.A."/>
            <person name="Chou C.P."/>
        </authorList>
    </citation>
    <scope>NUCLEOTIDE SEQUENCE [LARGE SCALE GENOMIC DNA]</scope>
    <source>
        <strain evidence="12 13">ATCC 6013</strain>
    </source>
</reference>
<evidence type="ECO:0000256" key="4">
    <source>
        <dbReference type="ARBA" id="ARBA00022553"/>
    </source>
</evidence>
<dbReference type="GO" id="GO:0016036">
    <property type="term" value="P:cellular response to phosphate starvation"/>
    <property type="evidence" value="ECO:0007669"/>
    <property type="project" value="TreeGrafter"/>
</dbReference>
<dbReference type="PANTHER" id="PTHR45453">
    <property type="entry name" value="PHOSPHATE REGULON SENSOR PROTEIN PHOR"/>
    <property type="match status" value="1"/>
</dbReference>
<dbReference type="Pfam" id="PF00672">
    <property type="entry name" value="HAMP"/>
    <property type="match status" value="1"/>
</dbReference>
<organism evidence="11 14">
    <name type="scientific">Clostridium pasteurianum DSM 525 = ATCC 6013</name>
    <dbReference type="NCBI Taxonomy" id="1262449"/>
    <lineage>
        <taxon>Bacteria</taxon>
        <taxon>Bacillati</taxon>
        <taxon>Bacillota</taxon>
        <taxon>Clostridia</taxon>
        <taxon>Eubacteriales</taxon>
        <taxon>Clostridiaceae</taxon>
        <taxon>Clostridium</taxon>
    </lineage>
</organism>
<proteinExistence type="predicted"/>
<name>A0A0H3IYE1_CLOPA</name>
<dbReference type="RefSeq" id="WP_003441147.1">
    <property type="nucleotide sequence ID" value="NZ_ANZB01000001.1"/>
</dbReference>
<dbReference type="EMBL" id="JPGY02000001">
    <property type="protein sequence ID" value="KRU13474.1"/>
    <property type="molecule type" value="Genomic_DNA"/>
</dbReference>
<gene>
    <name evidence="11" type="ORF">CLPA_c04260</name>
    <name evidence="12" type="ORF">CP6013_02722</name>
</gene>
<dbReference type="InterPro" id="IPR005467">
    <property type="entry name" value="His_kinase_dom"/>
</dbReference>
<evidence type="ECO:0000256" key="3">
    <source>
        <dbReference type="ARBA" id="ARBA00012438"/>
    </source>
</evidence>
<dbReference type="SUPFAM" id="SSF47384">
    <property type="entry name" value="Homodimeric domain of signal transducing histidine kinase"/>
    <property type="match status" value="1"/>
</dbReference>
<accession>A0A0H3IYE1</accession>
<dbReference type="InterPro" id="IPR036097">
    <property type="entry name" value="HisK_dim/P_sf"/>
</dbReference>
<protein>
    <recommendedName>
        <fullName evidence="3">histidine kinase</fullName>
        <ecNumber evidence="3">2.7.13.3</ecNumber>
    </recommendedName>
</protein>
<dbReference type="SUPFAM" id="SSF158472">
    <property type="entry name" value="HAMP domain-like"/>
    <property type="match status" value="1"/>
</dbReference>
<dbReference type="Gene3D" id="3.30.565.10">
    <property type="entry name" value="Histidine kinase-like ATPase, C-terminal domain"/>
    <property type="match status" value="1"/>
</dbReference>
<keyword evidence="4" id="KW-0597">Phosphoprotein</keyword>
<dbReference type="PROSITE" id="PS50885">
    <property type="entry name" value="HAMP"/>
    <property type="match status" value="1"/>
</dbReference>
<keyword evidence="5" id="KW-0808">Transferase</keyword>
<feature type="transmembrane region" description="Helical" evidence="8">
    <location>
        <begin position="12"/>
        <end position="37"/>
    </location>
</feature>
<dbReference type="PATRIC" id="fig|1262449.3.peg.318"/>
<evidence type="ECO:0000259" key="9">
    <source>
        <dbReference type="PROSITE" id="PS50109"/>
    </source>
</evidence>
<evidence type="ECO:0000313" key="14">
    <source>
        <dbReference type="Proteomes" id="UP000030905"/>
    </source>
</evidence>
<reference evidence="12" key="2">
    <citation type="submission" date="2015-10" db="EMBL/GenBank/DDBJ databases">
        <title>Improved Draft Genome Sequence of Clostridium pasteurianum Strain ATCC 6013 (DSM 525) Using a Hybrid Next-Generation Sequencing Approach.</title>
        <authorList>
            <person name="Pyne M.E."/>
            <person name="Utturkar S.M."/>
            <person name="Brown S.D."/>
            <person name="Moo-Young M."/>
            <person name="Chung D.A."/>
            <person name="Chou P.C."/>
        </authorList>
    </citation>
    <scope>NUCLEOTIDE SEQUENCE</scope>
    <source>
        <strain evidence="12">ATCC 6013</strain>
    </source>
</reference>
<dbReference type="Gene3D" id="6.10.340.10">
    <property type="match status" value="1"/>
</dbReference>